<dbReference type="AlphaFoldDB" id="A0A7G8TDT5"/>
<evidence type="ECO:0000256" key="4">
    <source>
        <dbReference type="ARBA" id="ARBA00022432"/>
    </source>
</evidence>
<evidence type="ECO:0000259" key="13">
    <source>
        <dbReference type="PROSITE" id="PS51671"/>
    </source>
</evidence>
<keyword evidence="7 11" id="KW-0408">Iron</keyword>
<evidence type="ECO:0000313" key="15">
    <source>
        <dbReference type="Proteomes" id="UP000515909"/>
    </source>
</evidence>
<evidence type="ECO:0000256" key="9">
    <source>
        <dbReference type="ARBA" id="ARBA00023239"/>
    </source>
</evidence>
<reference evidence="14 15" key="1">
    <citation type="submission" date="2020-08" db="EMBL/GenBank/DDBJ databases">
        <title>The isolate Caproiciproducens sp. 7D4C2 produces n-caproate at mildly acidic conditions from hexoses: genome and rBOX comparison with related strains and chain-elongating bacteria.</title>
        <authorList>
            <person name="Esquivel-Elizondo S."/>
            <person name="Bagci C."/>
            <person name="Temovska M."/>
            <person name="Jeon B.S."/>
            <person name="Bessarab I."/>
            <person name="Williams R.B.H."/>
            <person name="Huson D.H."/>
            <person name="Angenent L.T."/>
        </authorList>
    </citation>
    <scope>NUCLEOTIDE SEQUENCE [LARGE SCALE GENOMIC DNA]</scope>
    <source>
        <strain evidence="14 15">7D4C2</strain>
    </source>
</reference>
<dbReference type="UniPathway" id="UPA00138"/>
<dbReference type="NCBIfam" id="TIGR00719">
    <property type="entry name" value="sda_beta"/>
    <property type="match status" value="1"/>
</dbReference>
<dbReference type="CDD" id="cd04903">
    <property type="entry name" value="ACT_LSD"/>
    <property type="match status" value="1"/>
</dbReference>
<dbReference type="InterPro" id="IPR029009">
    <property type="entry name" value="ASB_dom_sf"/>
</dbReference>
<dbReference type="GO" id="GO:0046872">
    <property type="term" value="F:metal ion binding"/>
    <property type="evidence" value="ECO:0007669"/>
    <property type="project" value="UniProtKB-UniRule"/>
</dbReference>
<comment type="catalytic activity">
    <reaction evidence="10 11 12">
        <text>L-serine = pyruvate + NH4(+)</text>
        <dbReference type="Rhea" id="RHEA:19169"/>
        <dbReference type="ChEBI" id="CHEBI:15361"/>
        <dbReference type="ChEBI" id="CHEBI:28938"/>
        <dbReference type="ChEBI" id="CHEBI:33384"/>
        <dbReference type="EC" id="4.3.1.17"/>
    </reaction>
</comment>
<dbReference type="InterPro" id="IPR002912">
    <property type="entry name" value="ACT_dom"/>
</dbReference>
<dbReference type="PANTHER" id="PTHR30182">
    <property type="entry name" value="L-SERINE DEHYDRATASE"/>
    <property type="match status" value="1"/>
</dbReference>
<keyword evidence="8 11" id="KW-0411">Iron-sulfur</keyword>
<evidence type="ECO:0000256" key="8">
    <source>
        <dbReference type="ARBA" id="ARBA00023014"/>
    </source>
</evidence>
<evidence type="ECO:0000256" key="7">
    <source>
        <dbReference type="ARBA" id="ARBA00023004"/>
    </source>
</evidence>
<evidence type="ECO:0000256" key="11">
    <source>
        <dbReference type="PIRNR" id="PIRNR036692"/>
    </source>
</evidence>
<dbReference type="InterPro" id="IPR051318">
    <property type="entry name" value="Fe-S_L-Ser"/>
</dbReference>
<keyword evidence="4 11" id="KW-0312">Gluconeogenesis</keyword>
<comment type="pathway">
    <text evidence="2 11">Carbohydrate biosynthesis; gluconeogenesis.</text>
</comment>
<dbReference type="GO" id="GO:0051539">
    <property type="term" value="F:4 iron, 4 sulfur cluster binding"/>
    <property type="evidence" value="ECO:0007669"/>
    <property type="project" value="UniProtKB-UniRule"/>
</dbReference>
<evidence type="ECO:0000256" key="6">
    <source>
        <dbReference type="ARBA" id="ARBA00022723"/>
    </source>
</evidence>
<dbReference type="FunFam" id="3.30.70.260:FF:000008">
    <property type="entry name" value="D-3-phosphoglycerate dehydrogenase, chloroplastic"/>
    <property type="match status" value="1"/>
</dbReference>
<evidence type="ECO:0000313" key="14">
    <source>
        <dbReference type="EMBL" id="QNK41776.1"/>
    </source>
</evidence>
<sequence>MDVFSIIGPVMIGPSSSHTAGAVKIGNAAASLLGEEPASADILFVGSFAKTYKGHGTDKAVIAGILGMKPSDSRIKTSMNLAKEKGIKIAFRQGELPGAHPNTMVITLAGKRGKKVSVQGASIGGGNIVINRINSYPVNVTGQNTTLLVFHRDVPGMISDVTRLLAIRDVNINHFSLSRNRRGGAAVMAIEIDGEMDDDIAQEINRAHNILSAVVLRLN</sequence>
<proteinExistence type="inferred from homology"/>
<keyword evidence="9 11" id="KW-0456">Lyase</keyword>
<protein>
    <recommendedName>
        <fullName evidence="11">L-serine deaminase</fullName>
    </recommendedName>
</protein>
<dbReference type="Gene3D" id="3.30.70.260">
    <property type="match status" value="1"/>
</dbReference>
<evidence type="ECO:0000256" key="5">
    <source>
        <dbReference type="ARBA" id="ARBA00022485"/>
    </source>
</evidence>
<dbReference type="SUPFAM" id="SSF143548">
    <property type="entry name" value="Serine metabolism enzymes domain"/>
    <property type="match status" value="1"/>
</dbReference>
<accession>A0A7G8TDT5</accession>
<evidence type="ECO:0000256" key="10">
    <source>
        <dbReference type="ARBA" id="ARBA00049406"/>
    </source>
</evidence>
<dbReference type="Pfam" id="PF01842">
    <property type="entry name" value="ACT"/>
    <property type="match status" value="1"/>
</dbReference>
<keyword evidence="5 11" id="KW-0004">4Fe-4S</keyword>
<dbReference type="InterPro" id="IPR004643">
    <property type="entry name" value="Fe-S_L-Ser_bsu"/>
</dbReference>
<evidence type="ECO:0000256" key="2">
    <source>
        <dbReference type="ARBA" id="ARBA00004742"/>
    </source>
</evidence>
<dbReference type="KEGG" id="cfem:HCR03_05895"/>
<keyword evidence="6 11" id="KW-0479">Metal-binding</keyword>
<name>A0A7G8TDT5_9FIRM</name>
<comment type="cofactor">
    <cofactor evidence="1 12">
        <name>[4Fe-4S] cluster</name>
        <dbReference type="ChEBI" id="CHEBI:49883"/>
    </cofactor>
</comment>
<dbReference type="GO" id="GO:0006094">
    <property type="term" value="P:gluconeogenesis"/>
    <property type="evidence" value="ECO:0007669"/>
    <property type="project" value="UniProtKB-UniRule"/>
</dbReference>
<dbReference type="Gene3D" id="3.30.1330.90">
    <property type="entry name" value="D-3-phosphoglycerate dehydrogenase, domain 3"/>
    <property type="match status" value="1"/>
</dbReference>
<evidence type="ECO:0000256" key="12">
    <source>
        <dbReference type="RuleBase" id="RU366059"/>
    </source>
</evidence>
<dbReference type="Proteomes" id="UP000515909">
    <property type="component" value="Chromosome"/>
</dbReference>
<dbReference type="PIRSF" id="PIRSF036692">
    <property type="entry name" value="SDH_B"/>
    <property type="match status" value="1"/>
</dbReference>
<evidence type="ECO:0000256" key="1">
    <source>
        <dbReference type="ARBA" id="ARBA00001966"/>
    </source>
</evidence>
<gene>
    <name evidence="14" type="primary">sdaAB</name>
    <name evidence="14" type="ORF">HCR03_05895</name>
</gene>
<dbReference type="InterPro" id="IPR005131">
    <property type="entry name" value="Ser_deHydtase_bsu"/>
</dbReference>
<evidence type="ECO:0000256" key="3">
    <source>
        <dbReference type="ARBA" id="ARBA00008636"/>
    </source>
</evidence>
<dbReference type="SUPFAM" id="SSF55021">
    <property type="entry name" value="ACT-like"/>
    <property type="match status" value="1"/>
</dbReference>
<organism evidence="14 15">
    <name type="scientific">Caproicibacter fermentans</name>
    <dbReference type="NCBI Taxonomy" id="2576756"/>
    <lineage>
        <taxon>Bacteria</taxon>
        <taxon>Bacillati</taxon>
        <taxon>Bacillota</taxon>
        <taxon>Clostridia</taxon>
        <taxon>Eubacteriales</taxon>
        <taxon>Acutalibacteraceae</taxon>
        <taxon>Caproicibacter</taxon>
    </lineage>
</organism>
<dbReference type="InterPro" id="IPR045865">
    <property type="entry name" value="ACT-like_dom_sf"/>
</dbReference>
<dbReference type="GO" id="GO:0003941">
    <property type="term" value="F:L-serine ammonia-lyase activity"/>
    <property type="evidence" value="ECO:0007669"/>
    <property type="project" value="UniProtKB-UniRule"/>
</dbReference>
<dbReference type="PANTHER" id="PTHR30182:SF12">
    <property type="entry name" value="L-SERINE DEHYDRATASE, BETA CHAIN-RELATED"/>
    <property type="match status" value="1"/>
</dbReference>
<feature type="domain" description="ACT" evidence="13">
    <location>
        <begin position="146"/>
        <end position="219"/>
    </location>
</feature>
<dbReference type="RefSeq" id="WP_187037093.1">
    <property type="nucleotide sequence ID" value="NZ_CP060286.1"/>
</dbReference>
<dbReference type="Pfam" id="PF03315">
    <property type="entry name" value="SDH_beta"/>
    <property type="match status" value="1"/>
</dbReference>
<dbReference type="EMBL" id="CP060286">
    <property type="protein sequence ID" value="QNK41776.1"/>
    <property type="molecule type" value="Genomic_DNA"/>
</dbReference>
<dbReference type="PROSITE" id="PS51671">
    <property type="entry name" value="ACT"/>
    <property type="match status" value="1"/>
</dbReference>
<comment type="similarity">
    <text evidence="3 11 12">Belongs to the iron-sulfur dependent L-serine dehydratase family.</text>
</comment>